<protein>
    <submittedName>
        <fullName evidence="1">Uncharacterized protein</fullName>
    </submittedName>
</protein>
<evidence type="ECO:0000313" key="1">
    <source>
        <dbReference type="EMBL" id="QHQ62930.1"/>
    </source>
</evidence>
<name>A0A6P1TNV1_9FIRM</name>
<dbReference type="RefSeq" id="WP_161839752.1">
    <property type="nucleotide sequence ID" value="NZ_CP048000.1"/>
</dbReference>
<keyword evidence="2" id="KW-1185">Reference proteome</keyword>
<proteinExistence type="predicted"/>
<reference evidence="1 2" key="1">
    <citation type="submission" date="2020-01" db="EMBL/GenBank/DDBJ databases">
        <title>Genome analysis of Anaerocolumna sp. CBA3638.</title>
        <authorList>
            <person name="Kim J."/>
            <person name="Roh S.W."/>
        </authorList>
    </citation>
    <scope>NUCLEOTIDE SEQUENCE [LARGE SCALE GENOMIC DNA]</scope>
    <source>
        <strain evidence="1 2">CBA3638</strain>
    </source>
</reference>
<gene>
    <name evidence="1" type="ORF">Ana3638_20875</name>
</gene>
<sequence>MDVLWLLKLILTAQQVLKSTRFIVTGTKEIKEYIDGKYTGKITGIAYSGVAPDNNYIPLTIKILSPTSVISKEDLEKGPVNVNVKGFTATLYKDKQNNVQLSCKAETLEVGIK</sequence>
<dbReference type="KEGG" id="anr:Ana3638_20875"/>
<evidence type="ECO:0000313" key="2">
    <source>
        <dbReference type="Proteomes" id="UP000464314"/>
    </source>
</evidence>
<dbReference type="AlphaFoldDB" id="A0A6P1TNV1"/>
<dbReference type="EMBL" id="CP048000">
    <property type="protein sequence ID" value="QHQ62930.1"/>
    <property type="molecule type" value="Genomic_DNA"/>
</dbReference>
<accession>A0A6P1TNV1</accession>
<organism evidence="1 2">
    <name type="scientific">Anaerocolumna sedimenticola</name>
    <dbReference type="NCBI Taxonomy" id="2696063"/>
    <lineage>
        <taxon>Bacteria</taxon>
        <taxon>Bacillati</taxon>
        <taxon>Bacillota</taxon>
        <taxon>Clostridia</taxon>
        <taxon>Lachnospirales</taxon>
        <taxon>Lachnospiraceae</taxon>
        <taxon>Anaerocolumna</taxon>
    </lineage>
</organism>
<dbReference type="Proteomes" id="UP000464314">
    <property type="component" value="Chromosome"/>
</dbReference>